<keyword evidence="2" id="KW-1185">Reference proteome</keyword>
<dbReference type="EMBL" id="JAULSN010000002">
    <property type="protein sequence ID" value="KAK3380150.1"/>
    <property type="molecule type" value="Genomic_DNA"/>
</dbReference>
<evidence type="ECO:0000313" key="2">
    <source>
        <dbReference type="Proteomes" id="UP001287356"/>
    </source>
</evidence>
<dbReference type="Proteomes" id="UP001287356">
    <property type="component" value="Unassembled WGS sequence"/>
</dbReference>
<comment type="caution">
    <text evidence="1">The sequence shown here is derived from an EMBL/GenBank/DDBJ whole genome shotgun (WGS) entry which is preliminary data.</text>
</comment>
<proteinExistence type="predicted"/>
<name>A0AAE0NES2_9PEZI</name>
<accession>A0AAE0NES2</accession>
<reference evidence="1" key="2">
    <citation type="submission" date="2023-06" db="EMBL/GenBank/DDBJ databases">
        <authorList>
            <consortium name="Lawrence Berkeley National Laboratory"/>
            <person name="Haridas S."/>
            <person name="Hensen N."/>
            <person name="Bonometti L."/>
            <person name="Westerberg I."/>
            <person name="Brannstrom I.O."/>
            <person name="Guillou S."/>
            <person name="Cros-Aarteil S."/>
            <person name="Calhoun S."/>
            <person name="Kuo A."/>
            <person name="Mondo S."/>
            <person name="Pangilinan J."/>
            <person name="Riley R."/>
            <person name="Labutti K."/>
            <person name="Andreopoulos B."/>
            <person name="Lipzen A."/>
            <person name="Chen C."/>
            <person name="Yanf M."/>
            <person name="Daum C."/>
            <person name="Ng V."/>
            <person name="Clum A."/>
            <person name="Steindorff A."/>
            <person name="Ohm R."/>
            <person name="Martin F."/>
            <person name="Silar P."/>
            <person name="Natvig D."/>
            <person name="Lalanne C."/>
            <person name="Gautier V."/>
            <person name="Ament-Velasquez S.L."/>
            <person name="Kruys A."/>
            <person name="Hutchinson M.I."/>
            <person name="Powell A.J."/>
            <person name="Barry K."/>
            <person name="Miller A.N."/>
            <person name="Grigoriev I.V."/>
            <person name="Debuchy R."/>
            <person name="Gladieux P."/>
            <person name="Thoren M.H."/>
            <person name="Johannesson H."/>
        </authorList>
    </citation>
    <scope>NUCLEOTIDE SEQUENCE</scope>
    <source>
        <strain evidence="1">CBS 958.72</strain>
    </source>
</reference>
<dbReference type="AlphaFoldDB" id="A0AAE0NES2"/>
<gene>
    <name evidence="1" type="ORF">B0T24DRAFT_675866</name>
</gene>
<sequence length="76" mass="8132">MNGLTVPPPARGDINTRGIVRGITHSGFNCCAGFNAHGVQGARRHYKGFHTRCDNPSHYEGFGCSLRSASSDLNDA</sequence>
<reference evidence="1" key="1">
    <citation type="journal article" date="2023" name="Mol. Phylogenet. Evol.">
        <title>Genome-scale phylogeny and comparative genomics of the fungal order Sordariales.</title>
        <authorList>
            <person name="Hensen N."/>
            <person name="Bonometti L."/>
            <person name="Westerberg I."/>
            <person name="Brannstrom I.O."/>
            <person name="Guillou S."/>
            <person name="Cros-Aarteil S."/>
            <person name="Calhoun S."/>
            <person name="Haridas S."/>
            <person name="Kuo A."/>
            <person name="Mondo S."/>
            <person name="Pangilinan J."/>
            <person name="Riley R."/>
            <person name="LaButti K."/>
            <person name="Andreopoulos B."/>
            <person name="Lipzen A."/>
            <person name="Chen C."/>
            <person name="Yan M."/>
            <person name="Daum C."/>
            <person name="Ng V."/>
            <person name="Clum A."/>
            <person name="Steindorff A."/>
            <person name="Ohm R.A."/>
            <person name="Martin F."/>
            <person name="Silar P."/>
            <person name="Natvig D.O."/>
            <person name="Lalanne C."/>
            <person name="Gautier V."/>
            <person name="Ament-Velasquez S.L."/>
            <person name="Kruys A."/>
            <person name="Hutchinson M.I."/>
            <person name="Powell A.J."/>
            <person name="Barry K."/>
            <person name="Miller A.N."/>
            <person name="Grigoriev I.V."/>
            <person name="Debuchy R."/>
            <person name="Gladieux P."/>
            <person name="Hiltunen Thoren M."/>
            <person name="Johannesson H."/>
        </authorList>
    </citation>
    <scope>NUCLEOTIDE SEQUENCE</scope>
    <source>
        <strain evidence="1">CBS 958.72</strain>
    </source>
</reference>
<evidence type="ECO:0000313" key="1">
    <source>
        <dbReference type="EMBL" id="KAK3380150.1"/>
    </source>
</evidence>
<protein>
    <submittedName>
        <fullName evidence="1">Uncharacterized protein</fullName>
    </submittedName>
</protein>
<organism evidence="1 2">
    <name type="scientific">Lasiosphaeria ovina</name>
    <dbReference type="NCBI Taxonomy" id="92902"/>
    <lineage>
        <taxon>Eukaryota</taxon>
        <taxon>Fungi</taxon>
        <taxon>Dikarya</taxon>
        <taxon>Ascomycota</taxon>
        <taxon>Pezizomycotina</taxon>
        <taxon>Sordariomycetes</taxon>
        <taxon>Sordariomycetidae</taxon>
        <taxon>Sordariales</taxon>
        <taxon>Lasiosphaeriaceae</taxon>
        <taxon>Lasiosphaeria</taxon>
    </lineage>
</organism>